<dbReference type="GeneID" id="36410094"/>
<dbReference type="AlphaFoldDB" id="A0A0P1A7M6"/>
<organism evidence="1 2">
    <name type="scientific">Plasmopara halstedii</name>
    <name type="common">Downy mildew of sunflower</name>
    <dbReference type="NCBI Taxonomy" id="4781"/>
    <lineage>
        <taxon>Eukaryota</taxon>
        <taxon>Sar</taxon>
        <taxon>Stramenopiles</taxon>
        <taxon>Oomycota</taxon>
        <taxon>Peronosporomycetes</taxon>
        <taxon>Peronosporales</taxon>
        <taxon>Peronosporaceae</taxon>
        <taxon>Plasmopara</taxon>
    </lineage>
</organism>
<dbReference type="Proteomes" id="UP000054928">
    <property type="component" value="Unassembled WGS sequence"/>
</dbReference>
<evidence type="ECO:0000313" key="2">
    <source>
        <dbReference type="Proteomes" id="UP000054928"/>
    </source>
</evidence>
<evidence type="ECO:0000313" key="1">
    <source>
        <dbReference type="EMBL" id="CEG36201.1"/>
    </source>
</evidence>
<sequence>MECDRQDLQELLNLQNQVLRKHDEEAAHEVGVDKLQVISCFKHLSLRARAIELDRSEYS</sequence>
<dbReference type="STRING" id="4781.A0A0P1A7M6"/>
<reference evidence="2" key="1">
    <citation type="submission" date="2014-09" db="EMBL/GenBank/DDBJ databases">
        <authorList>
            <person name="Sharma Rahul"/>
            <person name="Thines Marco"/>
        </authorList>
    </citation>
    <scope>NUCLEOTIDE SEQUENCE [LARGE SCALE GENOMIC DNA]</scope>
</reference>
<dbReference type="RefSeq" id="XP_024572570.1">
    <property type="nucleotide sequence ID" value="XM_024717190.2"/>
</dbReference>
<protein>
    <submittedName>
        <fullName evidence="1">Uncharacterized protein</fullName>
    </submittedName>
</protein>
<dbReference type="EMBL" id="CCYD01000112">
    <property type="protein sequence ID" value="CEG36201.1"/>
    <property type="molecule type" value="Genomic_DNA"/>
</dbReference>
<accession>A0A0P1A7M6</accession>
<dbReference type="OrthoDB" id="2423701at2759"/>
<name>A0A0P1A7M6_PLAHL</name>
<proteinExistence type="predicted"/>
<keyword evidence="2" id="KW-1185">Reference proteome</keyword>